<dbReference type="AlphaFoldDB" id="A0A5B9MQZ2"/>
<evidence type="ECO:0000313" key="2">
    <source>
        <dbReference type="Proteomes" id="UP000321353"/>
    </source>
</evidence>
<dbReference type="RefSeq" id="WP_147871155.1">
    <property type="nucleotide sequence ID" value="NZ_CP036264.1"/>
</dbReference>
<reference evidence="1 2" key="1">
    <citation type="submission" date="2019-02" db="EMBL/GenBank/DDBJ databases">
        <title>Planctomycetal bacteria perform biofilm scaping via a novel small molecule.</title>
        <authorList>
            <person name="Jeske O."/>
            <person name="Boedeker C."/>
            <person name="Wiegand S."/>
            <person name="Breitling P."/>
            <person name="Kallscheuer N."/>
            <person name="Jogler M."/>
            <person name="Rohde M."/>
            <person name="Petersen J."/>
            <person name="Medema M.H."/>
            <person name="Surup F."/>
            <person name="Jogler C."/>
        </authorList>
    </citation>
    <scope>NUCLEOTIDE SEQUENCE [LARGE SCALE GENOMIC DNA]</scope>
    <source>
        <strain evidence="1 2">Mal15</strain>
    </source>
</reference>
<dbReference type="Proteomes" id="UP000321353">
    <property type="component" value="Chromosome"/>
</dbReference>
<sequence>MLIRGMGPLTFARAYRAGKRLVPRPTHVFIAVTDHFEPERDGASLQRQRQRVDRWLAEYPASVDGCCDSRGRPPQHSFFYPIECYSAEHLDKLAKLKHSGYGDVEVHLHHDDDNADSLRELLSKSVETMHTRHGLLHQDASGRIRYGFIHGNWALDNSHPDRCHCGVNNELTVLRETGCYADFTMPAAPHAAQTRTINSIYDAIDDPQRSKSHDVGIPVTVGKERPADGLLMIQGPLLVTHRRAWQKPRIENGNVAGTQPLSQSRIDDWLKARVGVAGHPAWQFIKLHTHGAWEANTDQWLGPRATEFHRRLRQTADRYGFRYYYVTAREMAALVEQARRGLGEPDFDDLTITAQP</sequence>
<gene>
    <name evidence="1" type="ORF">Mal15_62710</name>
</gene>
<accession>A0A5B9MQZ2</accession>
<dbReference type="KEGG" id="smam:Mal15_62710"/>
<proteinExistence type="predicted"/>
<organism evidence="1 2">
    <name type="scientific">Stieleria maiorica</name>
    <dbReference type="NCBI Taxonomy" id="2795974"/>
    <lineage>
        <taxon>Bacteria</taxon>
        <taxon>Pseudomonadati</taxon>
        <taxon>Planctomycetota</taxon>
        <taxon>Planctomycetia</taxon>
        <taxon>Pirellulales</taxon>
        <taxon>Pirellulaceae</taxon>
        <taxon>Stieleria</taxon>
    </lineage>
</organism>
<dbReference type="EMBL" id="CP036264">
    <property type="protein sequence ID" value="QEG02186.1"/>
    <property type="molecule type" value="Genomic_DNA"/>
</dbReference>
<keyword evidence="2" id="KW-1185">Reference proteome</keyword>
<evidence type="ECO:0000313" key="1">
    <source>
        <dbReference type="EMBL" id="QEG02186.1"/>
    </source>
</evidence>
<name>A0A5B9MQZ2_9BACT</name>
<protein>
    <submittedName>
        <fullName evidence="1">Uncharacterized protein</fullName>
    </submittedName>
</protein>